<name>A0A4U9HFJ0_SERRU</name>
<dbReference type="EMBL" id="LR590463">
    <property type="protein sequence ID" value="VTP62732.1"/>
    <property type="molecule type" value="Genomic_DNA"/>
</dbReference>
<dbReference type="GO" id="GO:0016746">
    <property type="term" value="F:acyltransferase activity"/>
    <property type="evidence" value="ECO:0007669"/>
    <property type="project" value="InterPro"/>
</dbReference>
<protein>
    <recommendedName>
        <fullName evidence="3">Beta-ketoacyl-[acyl-carrier-protein] synthase II</fullName>
    </recommendedName>
</protein>
<proteinExistence type="predicted"/>
<evidence type="ECO:0000313" key="2">
    <source>
        <dbReference type="Proteomes" id="UP000307968"/>
    </source>
</evidence>
<evidence type="ECO:0008006" key="3">
    <source>
        <dbReference type="Google" id="ProtNLM"/>
    </source>
</evidence>
<evidence type="ECO:0000313" key="1">
    <source>
        <dbReference type="EMBL" id="VTP62732.1"/>
    </source>
</evidence>
<dbReference type="InterPro" id="IPR016039">
    <property type="entry name" value="Thiolase-like"/>
</dbReference>
<dbReference type="AlphaFoldDB" id="A0A4U9HFJ0"/>
<reference evidence="1 2" key="1">
    <citation type="submission" date="2019-05" db="EMBL/GenBank/DDBJ databases">
        <authorList>
            <consortium name="Pathogen Informatics"/>
        </authorList>
    </citation>
    <scope>NUCLEOTIDE SEQUENCE [LARGE SCALE GENOMIC DNA]</scope>
    <source>
        <strain evidence="1 2">NCTC12971</strain>
    </source>
</reference>
<gene>
    <name evidence="1" type="ORF">NCTC12971_02787</name>
</gene>
<dbReference type="Proteomes" id="UP000307968">
    <property type="component" value="Chromosome"/>
</dbReference>
<organism evidence="1 2">
    <name type="scientific">Serratia rubidaea</name>
    <name type="common">Serratia marinorubra</name>
    <dbReference type="NCBI Taxonomy" id="61652"/>
    <lineage>
        <taxon>Bacteria</taxon>
        <taxon>Pseudomonadati</taxon>
        <taxon>Pseudomonadota</taxon>
        <taxon>Gammaproteobacteria</taxon>
        <taxon>Enterobacterales</taxon>
        <taxon>Yersiniaceae</taxon>
        <taxon>Serratia</taxon>
    </lineage>
</organism>
<sequence length="47" mass="5085">MTVTRKRVVITGMGHLSSIATNVPEFKQALFDKTCGIKPSKKIPGVV</sequence>
<accession>A0A4U9HFJ0</accession>
<dbReference type="SUPFAM" id="SSF53901">
    <property type="entry name" value="Thiolase-like"/>
    <property type="match status" value="1"/>
</dbReference>